<evidence type="ECO:0000256" key="5">
    <source>
        <dbReference type="ARBA" id="ARBA00022692"/>
    </source>
</evidence>
<evidence type="ECO:0000256" key="8">
    <source>
        <dbReference type="ARBA" id="ARBA00022989"/>
    </source>
</evidence>
<reference evidence="12 13" key="1">
    <citation type="journal article" date="2012" name="BMC Genomics">
        <title>Tools to kill: Genome of one of the most destructive plant pathogenic fungi Macrophomina phaseolina.</title>
        <authorList>
            <person name="Islam M.S."/>
            <person name="Haque M.S."/>
            <person name="Islam M.M."/>
            <person name="Emdad E.M."/>
            <person name="Halim A."/>
            <person name="Hossen Q.M.M."/>
            <person name="Hossain M.Z."/>
            <person name="Ahmed B."/>
            <person name="Rahim S."/>
            <person name="Rahman M.S."/>
            <person name="Alam M.M."/>
            <person name="Hou S."/>
            <person name="Wan X."/>
            <person name="Saito J.A."/>
            <person name="Alam M."/>
        </authorList>
    </citation>
    <scope>NUCLEOTIDE SEQUENCE [LARGE SCALE GENOMIC DNA]</scope>
    <source>
        <strain evidence="12 13">MS6</strain>
    </source>
</reference>
<keyword evidence="12" id="KW-0378">Hydrolase</keyword>
<dbReference type="Pfam" id="PF02939">
    <property type="entry name" value="UcrQ"/>
    <property type="match status" value="1"/>
</dbReference>
<dbReference type="SUPFAM" id="SSF81508">
    <property type="entry name" value="Ubiquinone-binding protein QP-C of cytochrome bc1 complex (Ubiquinol-cytochrome c reductase)"/>
    <property type="match status" value="1"/>
</dbReference>
<protein>
    <recommendedName>
        <fullName evidence="11">Cytochrome b-c1 complex subunit 8</fullName>
    </recommendedName>
    <alternativeName>
        <fullName evidence="11">Complex III subunit 8</fullName>
    </alternativeName>
</protein>
<keyword evidence="8 11" id="KW-1133">Transmembrane helix</keyword>
<dbReference type="Proteomes" id="UP000007129">
    <property type="component" value="Unassembled WGS sequence"/>
</dbReference>
<keyword evidence="5 11" id="KW-0812">Transmembrane</keyword>
<keyword evidence="4 11" id="KW-0679">Respiratory chain</keyword>
<accession>K2SL85</accession>
<evidence type="ECO:0000256" key="1">
    <source>
        <dbReference type="ARBA" id="ARBA00004434"/>
    </source>
</evidence>
<evidence type="ECO:0000313" key="12">
    <source>
        <dbReference type="EMBL" id="EKG17515.1"/>
    </source>
</evidence>
<dbReference type="GO" id="GO:0016787">
    <property type="term" value="F:hydrolase activity"/>
    <property type="evidence" value="ECO:0007669"/>
    <property type="project" value="UniProtKB-KW"/>
</dbReference>
<evidence type="ECO:0000256" key="6">
    <source>
        <dbReference type="ARBA" id="ARBA00022792"/>
    </source>
</evidence>
<dbReference type="FunFam" id="1.20.5.210:FF:000001">
    <property type="entry name" value="Cytochrome b-c1 complex subunit 8"/>
    <property type="match status" value="1"/>
</dbReference>
<dbReference type="GO" id="GO:0045275">
    <property type="term" value="C:respiratory chain complex III"/>
    <property type="evidence" value="ECO:0007669"/>
    <property type="project" value="UniProtKB-UniRule"/>
</dbReference>
<comment type="subcellular location">
    <subcellularLocation>
        <location evidence="1 11">Mitochondrion inner membrane</location>
        <topology evidence="1 11">Single-pass membrane protein</topology>
    </subcellularLocation>
</comment>
<dbReference type="InParanoid" id="K2SL85"/>
<dbReference type="STRING" id="1126212.K2SL85"/>
<evidence type="ECO:0000313" key="13">
    <source>
        <dbReference type="Proteomes" id="UP000007129"/>
    </source>
</evidence>
<evidence type="ECO:0000256" key="10">
    <source>
        <dbReference type="ARBA" id="ARBA00023136"/>
    </source>
</evidence>
<dbReference type="OrthoDB" id="6683853at2759"/>
<sequence length="135" mass="15472">MKETKVTFSGGGYGGTNPRRLNNVYVKHPHWGGPQWYSLENRIAKEYPKLTQWGDPVWGTAEKGITTYRLSHNRQRAMGGAFHAAVFNTWKRSKAQFLYWAPPLLAAYYLLSWANERNRWLNSKEGRAADGPDEA</sequence>
<organism evidence="12 13">
    <name type="scientific">Macrophomina phaseolina (strain MS6)</name>
    <name type="common">Charcoal rot fungus</name>
    <dbReference type="NCBI Taxonomy" id="1126212"/>
    <lineage>
        <taxon>Eukaryota</taxon>
        <taxon>Fungi</taxon>
        <taxon>Dikarya</taxon>
        <taxon>Ascomycota</taxon>
        <taxon>Pezizomycotina</taxon>
        <taxon>Dothideomycetes</taxon>
        <taxon>Dothideomycetes incertae sedis</taxon>
        <taxon>Botryosphaeriales</taxon>
        <taxon>Botryosphaeriaceae</taxon>
        <taxon>Macrophomina</taxon>
    </lineage>
</organism>
<evidence type="ECO:0000256" key="4">
    <source>
        <dbReference type="ARBA" id="ARBA00022660"/>
    </source>
</evidence>
<comment type="similarity">
    <text evidence="2 11">Belongs to the UQCRQ/QCR8 family.</text>
</comment>
<evidence type="ECO:0000256" key="9">
    <source>
        <dbReference type="ARBA" id="ARBA00023128"/>
    </source>
</evidence>
<dbReference type="InterPro" id="IPR004205">
    <property type="entry name" value="Cyt_bc1_su8"/>
</dbReference>
<dbReference type="AlphaFoldDB" id="K2SL85"/>
<dbReference type="eggNOG" id="KOG4116">
    <property type="taxonomic scope" value="Eukaryota"/>
</dbReference>
<evidence type="ECO:0000256" key="7">
    <source>
        <dbReference type="ARBA" id="ARBA00022982"/>
    </source>
</evidence>
<dbReference type="EMBL" id="AHHD01000234">
    <property type="protein sequence ID" value="EKG17515.1"/>
    <property type="molecule type" value="Genomic_DNA"/>
</dbReference>
<dbReference type="PANTHER" id="PTHR12119:SF2">
    <property type="entry name" value="CYTOCHROME B-C1 COMPLEX SUBUNIT 8"/>
    <property type="match status" value="1"/>
</dbReference>
<proteinExistence type="inferred from homology"/>
<dbReference type="HOGENOM" id="CLU_1886156_0_0_1"/>
<keyword evidence="6 11" id="KW-0999">Mitochondrion inner membrane</keyword>
<name>K2SL85_MACPH</name>
<keyword evidence="10 11" id="KW-0472">Membrane</keyword>
<feature type="transmembrane region" description="Helical" evidence="11">
    <location>
        <begin position="97"/>
        <end position="114"/>
    </location>
</feature>
<evidence type="ECO:0000256" key="11">
    <source>
        <dbReference type="RuleBase" id="RU368118"/>
    </source>
</evidence>
<comment type="subunit">
    <text evidence="11">Component of the ubiquinol-cytochrome c oxidoreductase (cytochrome b-c1 complex, complex III, CIII), a multisubunit enzyme composed of 3 respiratory subunits cytochrome b, cytochrome c1 and Rieske protein, 2 core protein subunits, and additional low-molecular weight protein subunits. The complex exists as an obligatory dimer and forms supercomplexes (SCs) in the inner mitochondrial membrane with cytochrome c oxidase (complex IV, CIV).</text>
</comment>
<comment type="function">
    <text evidence="11">Component of the ubiquinol-cytochrome c oxidoreductase, a multisubunit transmembrane complex that is part of the mitochondrial electron transport chain which drives oxidative phosphorylation. The complex plays an important role in the uptake of multiple carbon sources present in different host niches.</text>
</comment>
<keyword evidence="9 11" id="KW-0496">Mitochondrion</keyword>
<dbReference type="PANTHER" id="PTHR12119">
    <property type="entry name" value="UBIQUINOL-CYTOCHROME C REDUCTASE COMPLEX UBIQUINONE-BINDING PROTEIN QP-C"/>
    <property type="match status" value="1"/>
</dbReference>
<dbReference type="VEuPathDB" id="FungiDB:MPH_05252"/>
<dbReference type="Gene3D" id="1.20.5.210">
    <property type="entry name" value="Cytochrome b-c1 complex subunit 8"/>
    <property type="match status" value="1"/>
</dbReference>
<evidence type="ECO:0000256" key="3">
    <source>
        <dbReference type="ARBA" id="ARBA00022448"/>
    </source>
</evidence>
<dbReference type="GO" id="GO:0005743">
    <property type="term" value="C:mitochondrial inner membrane"/>
    <property type="evidence" value="ECO:0007669"/>
    <property type="project" value="UniProtKB-SubCell"/>
</dbReference>
<dbReference type="GO" id="GO:0006122">
    <property type="term" value="P:mitochondrial electron transport, ubiquinol to cytochrome c"/>
    <property type="evidence" value="ECO:0007669"/>
    <property type="project" value="UniProtKB-UniRule"/>
</dbReference>
<keyword evidence="3 11" id="KW-0813">Transport</keyword>
<evidence type="ECO:0000256" key="2">
    <source>
        <dbReference type="ARBA" id="ARBA00007668"/>
    </source>
</evidence>
<gene>
    <name evidence="12" type="ORF">MPH_05252</name>
</gene>
<dbReference type="FunCoup" id="K2SL85">
    <property type="interactions" value="65"/>
</dbReference>
<dbReference type="InterPro" id="IPR036642">
    <property type="entry name" value="Cyt_bc1_su8_sf"/>
</dbReference>
<comment type="caution">
    <text evidence="12">The sequence shown here is derived from an EMBL/GenBank/DDBJ whole genome shotgun (WGS) entry which is preliminary data.</text>
</comment>
<keyword evidence="7 11" id="KW-0249">Electron transport</keyword>